<proteinExistence type="predicted"/>
<reference evidence="1" key="2">
    <citation type="submission" date="2004-08" db="EMBL/GenBank/DDBJ databases">
        <authorList>
            <person name="Putnam N."/>
            <person name="Detter J.C."/>
            <person name="Richardson P.M."/>
            <person name="Rokhsar D."/>
        </authorList>
    </citation>
    <scope>NUCLEOTIDE SEQUENCE</scope>
</reference>
<name>Q64CG3_UNCAG</name>
<accession>Q64CG3</accession>
<dbReference type="InterPro" id="IPR012872">
    <property type="entry name" value="DUF1670"/>
</dbReference>
<gene>
    <name evidence="1" type="ORF">GZ23H9_9</name>
</gene>
<dbReference type="AlphaFoldDB" id="Q64CG3"/>
<reference evidence="1" key="1">
    <citation type="journal article" date="2004" name="Science">
        <title>Reverse methanogenesis: testing the hypothesis with environmental genomics.</title>
        <authorList>
            <person name="Hallam S.J."/>
            <person name="Putnam N."/>
            <person name="Preston C.M."/>
            <person name="Detter J.C."/>
            <person name="Rokhsar D."/>
            <person name="Richardson P.M."/>
            <person name="DeLong E.F."/>
        </authorList>
    </citation>
    <scope>NUCLEOTIDE SEQUENCE</scope>
</reference>
<dbReference type="EMBL" id="AY714836">
    <property type="protein sequence ID" value="AAU82914.1"/>
    <property type="molecule type" value="Genomic_DNA"/>
</dbReference>
<protein>
    <submittedName>
        <fullName evidence="1">Uncharacterized protein</fullName>
    </submittedName>
</protein>
<evidence type="ECO:0000313" key="1">
    <source>
        <dbReference type="EMBL" id="AAU82914.1"/>
    </source>
</evidence>
<sequence length="77" mass="8935">MRDLSLIMCYDPSYLSELRLKYEKRKDTTLHFVGYDHDMGTAISHKTAILRKIFLEKKDPVQVARETDHSPEAVGKP</sequence>
<organism evidence="1">
    <name type="scientific">Uncultured archaeon GZfos26G2</name>
    <dbReference type="NCBI Taxonomy" id="3386331"/>
    <lineage>
        <taxon>Archaea</taxon>
        <taxon>Methanobacteriati</taxon>
        <taxon>Methanobacteriota</taxon>
        <taxon>Stenosarchaea group</taxon>
        <taxon>Methanomicrobia</taxon>
        <taxon>Candidatus Methanophagales</taxon>
        <taxon>Candidatus Methanophagaceae</taxon>
        <taxon>Candidatus Methanophaga</taxon>
    </lineage>
</organism>
<dbReference type="Pfam" id="PF07900">
    <property type="entry name" value="DUF1670"/>
    <property type="match status" value="1"/>
</dbReference>